<dbReference type="EMBL" id="JACIET010000002">
    <property type="protein sequence ID" value="MBB4013143.1"/>
    <property type="molecule type" value="Genomic_DNA"/>
</dbReference>
<gene>
    <name evidence="1" type="ORF">GGR36_002489</name>
</gene>
<proteinExistence type="predicted"/>
<comment type="caution">
    <text evidence="1">The sequence shown here is derived from an EMBL/GenBank/DDBJ whole genome shotgun (WGS) entry which is preliminary data.</text>
</comment>
<dbReference type="RefSeq" id="WP_183635054.1">
    <property type="nucleotide sequence ID" value="NZ_BAABLE010000005.1"/>
</dbReference>
<protein>
    <submittedName>
        <fullName evidence="1">Uncharacterized protein</fullName>
    </submittedName>
</protein>
<keyword evidence="2" id="KW-1185">Reference proteome</keyword>
<sequence>MKQVFVNGHGYLQVNDKISLKCDAKFYVPSNGLYTGTSTAALLDSGTYYDELIEEKHKGDIVNEHFLVTNMDTLTDLDRSHKYVERDGRTSWQQRPLIALLEIAPNEYVVRTRDLHQAIRLSTIIDALIREFSGESDSDFAIHWTACRSHIGGAHNNLIADMNSTEKDRVKAILR</sequence>
<evidence type="ECO:0000313" key="1">
    <source>
        <dbReference type="EMBL" id="MBB4013143.1"/>
    </source>
</evidence>
<dbReference type="AlphaFoldDB" id="A0A840BKJ8"/>
<accession>A0A840BKJ8</accession>
<name>A0A840BKJ8_9RHOO</name>
<dbReference type="Proteomes" id="UP000561045">
    <property type="component" value="Unassembled WGS sequence"/>
</dbReference>
<evidence type="ECO:0000313" key="2">
    <source>
        <dbReference type="Proteomes" id="UP000561045"/>
    </source>
</evidence>
<organism evidence="1 2">
    <name type="scientific">Niveibacterium umoris</name>
    <dbReference type="NCBI Taxonomy" id="1193620"/>
    <lineage>
        <taxon>Bacteria</taxon>
        <taxon>Pseudomonadati</taxon>
        <taxon>Pseudomonadota</taxon>
        <taxon>Betaproteobacteria</taxon>
        <taxon>Rhodocyclales</taxon>
        <taxon>Rhodocyclaceae</taxon>
        <taxon>Niveibacterium</taxon>
    </lineage>
</organism>
<reference evidence="1 2" key="1">
    <citation type="submission" date="2020-08" db="EMBL/GenBank/DDBJ databases">
        <title>Genomic Encyclopedia of Type Strains, Phase IV (KMG-IV): sequencing the most valuable type-strain genomes for metagenomic binning, comparative biology and taxonomic classification.</title>
        <authorList>
            <person name="Goeker M."/>
        </authorList>
    </citation>
    <scope>NUCLEOTIDE SEQUENCE [LARGE SCALE GENOMIC DNA]</scope>
    <source>
        <strain evidence="1 2">DSM 106739</strain>
    </source>
</reference>